<dbReference type="OrthoDB" id="10628158at2759"/>
<evidence type="ECO:0000313" key="3">
    <source>
        <dbReference type="Proteomes" id="UP000054166"/>
    </source>
</evidence>
<gene>
    <name evidence="2" type="ORF">PILCRDRAFT_722707</name>
</gene>
<dbReference type="Proteomes" id="UP000054166">
    <property type="component" value="Unassembled WGS sequence"/>
</dbReference>
<evidence type="ECO:0000256" key="1">
    <source>
        <dbReference type="SAM" id="MobiDB-lite"/>
    </source>
</evidence>
<sequence length="243" mass="27089">MTSTFRGTEGSVSRTLNAHIDKLRHAPHELEKEIEKAEHIVREGVEEVEQKAKHILPPQSSRDDDEDEGWTSDRSDNQQPTASTSTSADHRKSQKLKSSSKAAAAPPRKGRRRNSMRKGVFGRAHLSKQNHPEDAAVFEDSDEEKDGRGRSQITTGEAEDEFGRRGSAINSRIDAIRRIDARREESPTRSIRFADETGDEEHISGTTTPQISILQDSSVLPHQTSLDDADSPTNKVTFEIDDI</sequence>
<reference evidence="3" key="2">
    <citation type="submission" date="2015-01" db="EMBL/GenBank/DDBJ databases">
        <title>Evolutionary Origins and Diversification of the Mycorrhizal Mutualists.</title>
        <authorList>
            <consortium name="DOE Joint Genome Institute"/>
            <consortium name="Mycorrhizal Genomics Consortium"/>
            <person name="Kohler A."/>
            <person name="Kuo A."/>
            <person name="Nagy L.G."/>
            <person name="Floudas D."/>
            <person name="Copeland A."/>
            <person name="Barry K.W."/>
            <person name="Cichocki N."/>
            <person name="Veneault-Fourrey C."/>
            <person name="LaButti K."/>
            <person name="Lindquist E.A."/>
            <person name="Lipzen A."/>
            <person name="Lundell T."/>
            <person name="Morin E."/>
            <person name="Murat C."/>
            <person name="Riley R."/>
            <person name="Ohm R."/>
            <person name="Sun H."/>
            <person name="Tunlid A."/>
            <person name="Henrissat B."/>
            <person name="Grigoriev I.V."/>
            <person name="Hibbett D.S."/>
            <person name="Martin F."/>
        </authorList>
    </citation>
    <scope>NUCLEOTIDE SEQUENCE [LARGE SCALE GENOMIC DNA]</scope>
    <source>
        <strain evidence="3">F 1598</strain>
    </source>
</reference>
<name>A0A0C3EM80_PILCF</name>
<protein>
    <submittedName>
        <fullName evidence="2">Uncharacterized protein</fullName>
    </submittedName>
</protein>
<feature type="compositionally biased region" description="Polar residues" evidence="1">
    <location>
        <begin position="77"/>
        <end position="87"/>
    </location>
</feature>
<dbReference type="HOGENOM" id="CLU_1142944_0_0_1"/>
<feature type="compositionally biased region" description="Low complexity" evidence="1">
    <location>
        <begin position="96"/>
        <end position="107"/>
    </location>
</feature>
<dbReference type="STRING" id="765440.A0A0C3EM80"/>
<keyword evidence="3" id="KW-1185">Reference proteome</keyword>
<dbReference type="AlphaFoldDB" id="A0A0C3EM80"/>
<feature type="compositionally biased region" description="Polar residues" evidence="1">
    <location>
        <begin position="204"/>
        <end position="236"/>
    </location>
</feature>
<dbReference type="EMBL" id="KN833076">
    <property type="protein sequence ID" value="KIM73685.1"/>
    <property type="molecule type" value="Genomic_DNA"/>
</dbReference>
<feature type="compositionally biased region" description="Basic and acidic residues" evidence="1">
    <location>
        <begin position="174"/>
        <end position="203"/>
    </location>
</feature>
<evidence type="ECO:0000313" key="2">
    <source>
        <dbReference type="EMBL" id="KIM73685.1"/>
    </source>
</evidence>
<accession>A0A0C3EM80</accession>
<organism evidence="2 3">
    <name type="scientific">Piloderma croceum (strain F 1598)</name>
    <dbReference type="NCBI Taxonomy" id="765440"/>
    <lineage>
        <taxon>Eukaryota</taxon>
        <taxon>Fungi</taxon>
        <taxon>Dikarya</taxon>
        <taxon>Basidiomycota</taxon>
        <taxon>Agaricomycotina</taxon>
        <taxon>Agaricomycetes</taxon>
        <taxon>Agaricomycetidae</taxon>
        <taxon>Atheliales</taxon>
        <taxon>Atheliaceae</taxon>
        <taxon>Piloderma</taxon>
    </lineage>
</organism>
<proteinExistence type="predicted"/>
<feature type="region of interest" description="Disordered" evidence="1">
    <location>
        <begin position="23"/>
        <end position="243"/>
    </location>
</feature>
<dbReference type="InParanoid" id="A0A0C3EM80"/>
<feature type="compositionally biased region" description="Basic and acidic residues" evidence="1">
    <location>
        <begin position="23"/>
        <end position="52"/>
    </location>
</feature>
<reference evidence="2 3" key="1">
    <citation type="submission" date="2014-04" db="EMBL/GenBank/DDBJ databases">
        <authorList>
            <consortium name="DOE Joint Genome Institute"/>
            <person name="Kuo A."/>
            <person name="Tarkka M."/>
            <person name="Buscot F."/>
            <person name="Kohler A."/>
            <person name="Nagy L.G."/>
            <person name="Floudas D."/>
            <person name="Copeland A."/>
            <person name="Barry K.W."/>
            <person name="Cichocki N."/>
            <person name="Veneault-Fourrey C."/>
            <person name="LaButti K."/>
            <person name="Lindquist E.A."/>
            <person name="Lipzen A."/>
            <person name="Lundell T."/>
            <person name="Morin E."/>
            <person name="Murat C."/>
            <person name="Sun H."/>
            <person name="Tunlid A."/>
            <person name="Henrissat B."/>
            <person name="Grigoriev I.V."/>
            <person name="Hibbett D.S."/>
            <person name="Martin F."/>
            <person name="Nordberg H.P."/>
            <person name="Cantor M.N."/>
            <person name="Hua S.X."/>
        </authorList>
    </citation>
    <scope>NUCLEOTIDE SEQUENCE [LARGE SCALE GENOMIC DNA]</scope>
    <source>
        <strain evidence="2 3">F 1598</strain>
    </source>
</reference>